<reference evidence="1 2" key="1">
    <citation type="submission" date="2018-06" db="EMBL/GenBank/DDBJ databases">
        <authorList>
            <consortium name="Pathogen Informatics"/>
            <person name="Doyle S."/>
        </authorList>
    </citation>
    <scope>NUCLEOTIDE SEQUENCE [LARGE SCALE GENOMIC DNA]</scope>
    <source>
        <strain evidence="1 2">NCTC10638</strain>
    </source>
</reference>
<proteinExistence type="predicted"/>
<dbReference type="AlphaFoldDB" id="A0A378N640"/>
<dbReference type="Proteomes" id="UP000254802">
    <property type="component" value="Unassembled WGS sequence"/>
</dbReference>
<dbReference type="EMBL" id="UGPN01000002">
    <property type="protein sequence ID" value="STY63850.1"/>
    <property type="molecule type" value="Genomic_DNA"/>
</dbReference>
<evidence type="ECO:0000313" key="2">
    <source>
        <dbReference type="Proteomes" id="UP000254802"/>
    </source>
</evidence>
<evidence type="ECO:0000313" key="1">
    <source>
        <dbReference type="EMBL" id="STY63850.1"/>
    </source>
</evidence>
<accession>A0A378N640</accession>
<sequence>MKGVPESMAGYWGNNISVIDLSLAENDGKWGRCGR</sequence>
<protein>
    <submittedName>
        <fullName evidence="1">Bifunctional 2',3'-cyclic nucleotide 2'-phosphodiesterase/3'-nucleotidase periplasmic protein</fullName>
    </submittedName>
</protein>
<name>A0A378N640_MANHA</name>
<organism evidence="1 2">
    <name type="scientific">Mannheimia haemolytica</name>
    <name type="common">Pasteurella haemolytica</name>
    <dbReference type="NCBI Taxonomy" id="75985"/>
    <lineage>
        <taxon>Bacteria</taxon>
        <taxon>Pseudomonadati</taxon>
        <taxon>Pseudomonadota</taxon>
        <taxon>Gammaproteobacteria</taxon>
        <taxon>Pasteurellales</taxon>
        <taxon>Pasteurellaceae</taxon>
        <taxon>Mannheimia</taxon>
    </lineage>
</organism>
<gene>
    <name evidence="1" type="ORF">NCTC10638_03022</name>
</gene>